<dbReference type="OrthoDB" id="3789223at2"/>
<reference evidence="3 4" key="1">
    <citation type="submission" date="2018-11" db="EMBL/GenBank/DDBJ databases">
        <authorList>
            <person name="Li F."/>
        </authorList>
    </citation>
    <scope>NUCLEOTIDE SEQUENCE [LARGE SCALE GENOMIC DNA]</scope>
    <source>
        <strain evidence="3 4">Gsoil 818</strain>
    </source>
</reference>
<keyword evidence="4" id="KW-1185">Reference proteome</keyword>
<organism evidence="3 4">
    <name type="scientific">Nocardioides pocheonensis</name>
    <dbReference type="NCBI Taxonomy" id="661485"/>
    <lineage>
        <taxon>Bacteria</taxon>
        <taxon>Bacillati</taxon>
        <taxon>Actinomycetota</taxon>
        <taxon>Actinomycetes</taxon>
        <taxon>Propionibacteriales</taxon>
        <taxon>Nocardioidaceae</taxon>
        <taxon>Nocardioides</taxon>
    </lineage>
</organism>
<comment type="subcellular location">
    <subcellularLocation>
        <location evidence="1">Cell envelope</location>
    </subcellularLocation>
</comment>
<name>A0A3N0GZ63_9ACTN</name>
<evidence type="ECO:0000313" key="3">
    <source>
        <dbReference type="EMBL" id="RNM17398.1"/>
    </source>
</evidence>
<dbReference type="GO" id="GO:0030288">
    <property type="term" value="C:outer membrane-bounded periplasmic space"/>
    <property type="evidence" value="ECO:0007669"/>
    <property type="project" value="TreeGrafter"/>
</dbReference>
<protein>
    <submittedName>
        <fullName evidence="3">Sugar ABC transporter substrate-binding protein</fullName>
    </submittedName>
</protein>
<dbReference type="EMBL" id="RJSF01000003">
    <property type="protein sequence ID" value="RNM17398.1"/>
    <property type="molecule type" value="Genomic_DNA"/>
</dbReference>
<dbReference type="PANTHER" id="PTHR30036:SF8">
    <property type="entry name" value="ABC-TYPE SUGAR TRANSPORT SYSTEM PERIPLASMIC COMPONENT-LIKE PROTEIN"/>
    <property type="match status" value="1"/>
</dbReference>
<dbReference type="PANTHER" id="PTHR30036">
    <property type="entry name" value="D-XYLOSE-BINDING PERIPLASMIC PROTEIN"/>
    <property type="match status" value="1"/>
</dbReference>
<accession>A0A3N0GZ63</accession>
<dbReference type="Proteomes" id="UP000279994">
    <property type="component" value="Unassembled WGS sequence"/>
</dbReference>
<dbReference type="SUPFAM" id="SSF53822">
    <property type="entry name" value="Periplasmic binding protein-like I"/>
    <property type="match status" value="1"/>
</dbReference>
<dbReference type="GO" id="GO:0030246">
    <property type="term" value="F:carbohydrate binding"/>
    <property type="evidence" value="ECO:0007669"/>
    <property type="project" value="TreeGrafter"/>
</dbReference>
<dbReference type="InterPro" id="IPR025997">
    <property type="entry name" value="SBP_2_dom"/>
</dbReference>
<evidence type="ECO:0000313" key="4">
    <source>
        <dbReference type="Proteomes" id="UP000279994"/>
    </source>
</evidence>
<evidence type="ECO:0000259" key="2">
    <source>
        <dbReference type="Pfam" id="PF13407"/>
    </source>
</evidence>
<evidence type="ECO:0000256" key="1">
    <source>
        <dbReference type="ARBA" id="ARBA00004196"/>
    </source>
</evidence>
<dbReference type="Gene3D" id="3.40.50.2300">
    <property type="match status" value="2"/>
</dbReference>
<proteinExistence type="predicted"/>
<dbReference type="Pfam" id="PF13407">
    <property type="entry name" value="Peripla_BP_4"/>
    <property type="match status" value="1"/>
</dbReference>
<dbReference type="InterPro" id="IPR028082">
    <property type="entry name" value="Peripla_BP_I"/>
</dbReference>
<gene>
    <name evidence="3" type="ORF">EFL26_01005</name>
</gene>
<feature type="domain" description="Periplasmic binding protein" evidence="2">
    <location>
        <begin position="120"/>
        <end position="359"/>
    </location>
</feature>
<dbReference type="InterPro" id="IPR050555">
    <property type="entry name" value="Bact_Solute-Bind_Prot2"/>
</dbReference>
<dbReference type="AlphaFoldDB" id="A0A3N0GZ63"/>
<sequence length="402" mass="41649">MTPPPFPHERLGTCKPTQKVRIMSAHRPRTERRATWVATAVSAVVLLLLASACGTKSDATSSSVDDAGLKAAKATVAKAAVRPTTISVSTPIDKPIPSGKKITFVSCGVEACAIQGPILAAAAAHLGWTVDQVATDGSPEKVQGAIESAIRNGSNAVILNAADKDAYAKQIADANKAGVEFVTCCSLATAGSSSGILYNTATSDQNAPIGDYLAAEVVSDSGGKANAVYVNISAFRILAKVGETFTAGMKKYCSTCTVGNLDIPLTSLGKDAPDRIVSYLRSHPKVNYIALSVSDALGSGLPAALKAAGLADKVKIVGQGGGSQNFSDLKAGAIESLVPTDTYAYDYLMIDALARKWAGVPLEATGPQFWLVKKDTAPADTSKPFPLVTDTDAQFTKLWGKS</sequence>
<comment type="caution">
    <text evidence="3">The sequence shown here is derived from an EMBL/GenBank/DDBJ whole genome shotgun (WGS) entry which is preliminary data.</text>
</comment>